<name>A0A816S3E9_9BILA</name>
<evidence type="ECO:0000313" key="5">
    <source>
        <dbReference type="EMBL" id="CAF2077092.1"/>
    </source>
</evidence>
<evidence type="ECO:0000256" key="3">
    <source>
        <dbReference type="SAM" id="MobiDB-lite"/>
    </source>
</evidence>
<dbReference type="InterPro" id="IPR005645">
    <property type="entry name" value="FSH-like_dom"/>
</dbReference>
<comment type="caution">
    <text evidence="5">The sequence shown here is derived from an EMBL/GenBank/DDBJ whole genome shotgun (WGS) entry which is preliminary data.</text>
</comment>
<evidence type="ECO:0000256" key="1">
    <source>
        <dbReference type="ARBA" id="ARBA00005863"/>
    </source>
</evidence>
<reference evidence="5" key="1">
    <citation type="submission" date="2021-02" db="EMBL/GenBank/DDBJ databases">
        <authorList>
            <person name="Nowell W R."/>
        </authorList>
    </citation>
    <scope>NUCLEOTIDE SEQUENCE</scope>
</reference>
<dbReference type="GO" id="GO:0016787">
    <property type="term" value="F:hydrolase activity"/>
    <property type="evidence" value="ECO:0007669"/>
    <property type="project" value="UniProtKB-KW"/>
</dbReference>
<protein>
    <recommendedName>
        <fullName evidence="4">Serine hydrolase domain-containing protein</fullName>
    </recommendedName>
</protein>
<proteinExistence type="inferred from homology"/>
<feature type="region of interest" description="Disordered" evidence="3">
    <location>
        <begin position="1"/>
        <end position="35"/>
    </location>
</feature>
<evidence type="ECO:0000259" key="4">
    <source>
        <dbReference type="Pfam" id="PF03959"/>
    </source>
</evidence>
<dbReference type="GO" id="GO:0005634">
    <property type="term" value="C:nucleus"/>
    <property type="evidence" value="ECO:0007669"/>
    <property type="project" value="TreeGrafter"/>
</dbReference>
<dbReference type="EMBL" id="CAJNRE010008865">
    <property type="protein sequence ID" value="CAF2077092.1"/>
    <property type="molecule type" value="Genomic_DNA"/>
</dbReference>
<dbReference type="PANTHER" id="PTHR48070:SF6">
    <property type="entry name" value="ESTERASE OVCA2"/>
    <property type="match status" value="1"/>
</dbReference>
<dbReference type="InterPro" id="IPR019308">
    <property type="entry name" value="TMEM214"/>
</dbReference>
<accession>A0A816S3E9</accession>
<dbReference type="InterPro" id="IPR050593">
    <property type="entry name" value="LovG"/>
</dbReference>
<evidence type="ECO:0000313" key="6">
    <source>
        <dbReference type="Proteomes" id="UP000663824"/>
    </source>
</evidence>
<dbReference type="InterPro" id="IPR029058">
    <property type="entry name" value="AB_hydrolase_fold"/>
</dbReference>
<evidence type="ECO:0000256" key="2">
    <source>
        <dbReference type="ARBA" id="ARBA00022801"/>
    </source>
</evidence>
<dbReference type="GO" id="GO:0005737">
    <property type="term" value="C:cytoplasm"/>
    <property type="evidence" value="ECO:0007669"/>
    <property type="project" value="TreeGrafter"/>
</dbReference>
<dbReference type="FunFam" id="3.40.50.1820:FF:000073">
    <property type="entry name" value="esterase OVCA2 isoform X6"/>
    <property type="match status" value="1"/>
</dbReference>
<dbReference type="Gene3D" id="3.40.50.1820">
    <property type="entry name" value="alpha/beta hydrolase"/>
    <property type="match status" value="1"/>
</dbReference>
<comment type="similarity">
    <text evidence="1">Belongs to the LovG family.</text>
</comment>
<feature type="region of interest" description="Disordered" evidence="3">
    <location>
        <begin position="48"/>
        <end position="71"/>
    </location>
</feature>
<keyword evidence="2" id="KW-0378">Hydrolase</keyword>
<feature type="compositionally biased region" description="Low complexity" evidence="3">
    <location>
        <begin position="9"/>
        <end position="28"/>
    </location>
</feature>
<dbReference type="Proteomes" id="UP000663824">
    <property type="component" value="Unassembled WGS sequence"/>
</dbReference>
<dbReference type="PANTHER" id="PTHR48070">
    <property type="entry name" value="ESTERASE OVCA2"/>
    <property type="match status" value="1"/>
</dbReference>
<sequence length="873" mass="100060">MRNNDANWTTVAGKPKAKAAPSSTKPSGIPVMPKAEIKTIKLSDSAFSSMKSRLPDENDENQPGEIKPQKPVVAAASIEKNPPMKTNKPNKSSSNALPLKQALQNISADKIKELYQSSKDNSSLWVEKVCYWFIEQFKDVTSGFNDPTFSKEDNQDYPLNALPTSVKEYLKEIFDTQAKLKGITLCRTGILNPNADIHGIVGYQVLLQYFLRNLHERPNDSFLDDVDDLSTSIKRYPSDKVLRLLWAYSQVQYQYSGLALDIWFRLMFPLIENRTYNQLIVENLSQITTRHAKSKKFLQANETFPLESHITLIDFVDQPNPALTRDMRTSLSKSATILADIFLNNTKNLAQYSRYYFQVLFLVLHADKQRPSKSQSYLDRMVVACLTDKSIHKIWLSCHEKSPQSSLDLLSLLHTNETTISGLSSSQELRTIVQQLRTISTEIVNNEENDNVEHKKFLRAYSKNDAAVVNKRKTNSQFKISSVLKLLVLLYISFTIYQNWLWLTVAADYLLEDYMKHPTAVVIKERLSNARTETRKLVLLSLKHGEEFLRSTMANIEPYAIQYGQYIQKQWNHLLKHIEGPIYDKSVEIAEQIQKLSIIIFNQSVHYLKLFFDWSSYYTANLTYLAEIYITQAYEIVYDKVADFDATKLRENMTLLRVLCLHGYRQNGTLFREKTGSFRKLLKKHVAEFVYIDAPHVIPVQENTNEQDTSVTASNRSNERGWWFSSCEETYDPLVTTSCDRGFEESVEYVMKYINEQTTAFDGLLAFSQGAAFATLLLARFGATKCPFRFVILIASFKSGQEQHQSMYNNLQIDLPSLHVIGTGDRVIPSPMSEALVNECYKDAEILRHDGGHFVPTTSEAKLIYTKFLDRFL</sequence>
<dbReference type="Pfam" id="PF03959">
    <property type="entry name" value="FSH1"/>
    <property type="match status" value="1"/>
</dbReference>
<dbReference type="AlphaFoldDB" id="A0A816S3E9"/>
<gene>
    <name evidence="5" type="ORF">MBJ925_LOCUS17814</name>
</gene>
<dbReference type="Pfam" id="PF10151">
    <property type="entry name" value="TMEM214"/>
    <property type="match status" value="1"/>
</dbReference>
<organism evidence="5 6">
    <name type="scientific">Rotaria magnacalcarata</name>
    <dbReference type="NCBI Taxonomy" id="392030"/>
    <lineage>
        <taxon>Eukaryota</taxon>
        <taxon>Metazoa</taxon>
        <taxon>Spiralia</taxon>
        <taxon>Gnathifera</taxon>
        <taxon>Rotifera</taxon>
        <taxon>Eurotatoria</taxon>
        <taxon>Bdelloidea</taxon>
        <taxon>Philodinida</taxon>
        <taxon>Philodinidae</taxon>
        <taxon>Rotaria</taxon>
    </lineage>
</organism>
<dbReference type="GO" id="GO:0032526">
    <property type="term" value="P:response to retinoic acid"/>
    <property type="evidence" value="ECO:0007669"/>
    <property type="project" value="TreeGrafter"/>
</dbReference>
<feature type="domain" description="Serine hydrolase" evidence="4">
    <location>
        <begin position="655"/>
        <end position="861"/>
    </location>
</feature>
<dbReference type="SUPFAM" id="SSF53474">
    <property type="entry name" value="alpha/beta-Hydrolases"/>
    <property type="match status" value="1"/>
</dbReference>